<evidence type="ECO:0000313" key="3">
    <source>
        <dbReference type="Proteomes" id="UP001172684"/>
    </source>
</evidence>
<dbReference type="Gene3D" id="6.10.140.1730">
    <property type="match status" value="1"/>
</dbReference>
<comment type="caution">
    <text evidence="2">The sequence shown here is derived from an EMBL/GenBank/DDBJ whole genome shotgun (WGS) entry which is preliminary data.</text>
</comment>
<keyword evidence="3" id="KW-1185">Reference proteome</keyword>
<organism evidence="2 3">
    <name type="scientific">Coniosporium apollinis</name>
    <dbReference type="NCBI Taxonomy" id="61459"/>
    <lineage>
        <taxon>Eukaryota</taxon>
        <taxon>Fungi</taxon>
        <taxon>Dikarya</taxon>
        <taxon>Ascomycota</taxon>
        <taxon>Pezizomycotina</taxon>
        <taxon>Dothideomycetes</taxon>
        <taxon>Dothideomycetes incertae sedis</taxon>
        <taxon>Coniosporium</taxon>
    </lineage>
</organism>
<evidence type="ECO:0000256" key="1">
    <source>
        <dbReference type="SAM" id="MobiDB-lite"/>
    </source>
</evidence>
<feature type="compositionally biased region" description="Polar residues" evidence="1">
    <location>
        <begin position="1"/>
        <end position="11"/>
    </location>
</feature>
<proteinExistence type="predicted"/>
<name>A0ABQ9NKE1_9PEZI</name>
<dbReference type="Proteomes" id="UP001172684">
    <property type="component" value="Unassembled WGS sequence"/>
</dbReference>
<feature type="region of interest" description="Disordered" evidence="1">
    <location>
        <begin position="1"/>
        <end position="129"/>
    </location>
</feature>
<sequence>MAKSKNSSQHNQNKKDHKNGYAYLESPDDRAQFLSTGPHTDTVASQQHQKAQDPPLPIPQRHGPEIPKKSQTCAARNDEGTGAYSMPLIRSFQEKDKKLTPSVITERGEGRQARRGMRALDDCTGINLH</sequence>
<reference evidence="2" key="1">
    <citation type="submission" date="2022-10" db="EMBL/GenBank/DDBJ databases">
        <title>Culturing micro-colonial fungi from biological soil crusts in the Mojave desert and describing Neophaeococcomyces mojavensis, and introducing the new genera and species Taxawa tesnikishii.</title>
        <authorList>
            <person name="Kurbessoian T."/>
            <person name="Stajich J.E."/>
        </authorList>
    </citation>
    <scope>NUCLEOTIDE SEQUENCE</scope>
    <source>
        <strain evidence="2">TK_1</strain>
    </source>
</reference>
<gene>
    <name evidence="2" type="ORF">H2201_007220</name>
</gene>
<feature type="compositionally biased region" description="Polar residues" evidence="1">
    <location>
        <begin position="33"/>
        <end position="49"/>
    </location>
</feature>
<evidence type="ECO:0000313" key="2">
    <source>
        <dbReference type="EMBL" id="KAJ9659784.1"/>
    </source>
</evidence>
<protein>
    <submittedName>
        <fullName evidence="2">Uncharacterized protein</fullName>
    </submittedName>
</protein>
<accession>A0ABQ9NKE1</accession>
<dbReference type="EMBL" id="JAPDRL010000072">
    <property type="protein sequence ID" value="KAJ9659784.1"/>
    <property type="molecule type" value="Genomic_DNA"/>
</dbReference>